<dbReference type="OrthoDB" id="2079357at2"/>
<dbReference type="InterPro" id="IPR051324">
    <property type="entry name" value="Stress/Tellurium_Resist"/>
</dbReference>
<dbReference type="STRING" id="57704.SAMN04489793_0225"/>
<dbReference type="AlphaFoldDB" id="A0A1H4IBQ5"/>
<keyword evidence="5" id="KW-1185">Reference proteome</keyword>
<feature type="region of interest" description="Disordered" evidence="2">
    <location>
        <begin position="161"/>
        <end position="235"/>
    </location>
</feature>
<dbReference type="PRINTS" id="PR01217">
    <property type="entry name" value="PRICHEXTENSN"/>
</dbReference>
<dbReference type="EMBL" id="FNSA01000001">
    <property type="protein sequence ID" value="SEB31441.1"/>
    <property type="molecule type" value="Genomic_DNA"/>
</dbReference>
<protein>
    <submittedName>
        <fullName evidence="4">Tellurite resistance protein TerA</fullName>
    </submittedName>
</protein>
<dbReference type="RefSeq" id="WP_068740293.1">
    <property type="nucleotide sequence ID" value="NZ_CBDRGN010000002.1"/>
</dbReference>
<gene>
    <name evidence="4" type="ORF">SAMN04489793_0225</name>
</gene>
<name>A0A1H4IBQ5_TSUTY</name>
<proteinExistence type="inferred from homology"/>
<evidence type="ECO:0000256" key="2">
    <source>
        <dbReference type="SAM" id="MobiDB-lite"/>
    </source>
</evidence>
<evidence type="ECO:0000313" key="4">
    <source>
        <dbReference type="EMBL" id="SEB31441.1"/>
    </source>
</evidence>
<sequence>MTSLARGQNAALSQTSLTVSITGVAPGSVDLFALQVTDDGRVRSDADLVFFNSPTSPEGAVRLTGPDTLALDLTAVPAAISTVRLAVALDDKVPGSLASIPGLSARIGADDCPATGLTTERAAVLAEVYRRNGAWKVRNVSAGWDRGLVALLTEHGVTVDGPPPAAAPAPPAAPAAPTAPSYPPAQPAYQPPPAPPSYQQPPAQQPPAYQPPPAPSYPPAQPAYQPPPAPAPAAPRVNLSKITLTKSAPTVSLAKSSERPTGTMRVNLNWTQGKKGLFGGGNAVDLDLACFYELRNGDRGGVQALGNAFGSIDRPPFIQLDADDRSGRSQGGENLHINLAHLDDFVRILIFAYIYEGTPNWASANGVVTLFPPGGPEVEVHLDNPDRRAISCAIAQLHVVNGELTVTREVQYIHGSQRAVAEAYHWGLNFTPGRK</sequence>
<dbReference type="PANTHER" id="PTHR32097">
    <property type="entry name" value="CAMP-BINDING PROTEIN 1-RELATED"/>
    <property type="match status" value="1"/>
</dbReference>
<feature type="domain" description="TerD" evidence="3">
    <location>
        <begin position="3"/>
        <end position="154"/>
    </location>
</feature>
<evidence type="ECO:0000313" key="5">
    <source>
        <dbReference type="Proteomes" id="UP000182241"/>
    </source>
</evidence>
<dbReference type="InterPro" id="IPR017115">
    <property type="entry name" value="Tellurite_resistance_TerA"/>
</dbReference>
<organism evidence="4 5">
    <name type="scientific">Tsukamurella tyrosinosolvens</name>
    <dbReference type="NCBI Taxonomy" id="57704"/>
    <lineage>
        <taxon>Bacteria</taxon>
        <taxon>Bacillati</taxon>
        <taxon>Actinomycetota</taxon>
        <taxon>Actinomycetes</taxon>
        <taxon>Mycobacteriales</taxon>
        <taxon>Tsukamurellaceae</taxon>
        <taxon>Tsukamurella</taxon>
    </lineage>
</organism>
<accession>A0A1H4IBQ5</accession>
<dbReference type="PANTHER" id="PTHR32097:SF4">
    <property type="entry name" value="GENERAL STRESS PROTEIN 16U"/>
    <property type="match status" value="1"/>
</dbReference>
<reference evidence="5" key="1">
    <citation type="submission" date="2016-10" db="EMBL/GenBank/DDBJ databases">
        <authorList>
            <person name="Varghese N."/>
            <person name="Submissions S."/>
        </authorList>
    </citation>
    <scope>NUCLEOTIDE SEQUENCE [LARGE SCALE GENOMIC DNA]</scope>
    <source>
        <strain evidence="5">DSM 44234</strain>
    </source>
</reference>
<feature type="compositionally biased region" description="Pro residues" evidence="2">
    <location>
        <begin position="161"/>
        <end position="174"/>
    </location>
</feature>
<dbReference type="PIRSF" id="PIRSF037118">
    <property type="entry name" value="Tellurite_resistance_TerA"/>
    <property type="match status" value="1"/>
</dbReference>
<dbReference type="InterPro" id="IPR003325">
    <property type="entry name" value="TerD"/>
</dbReference>
<dbReference type="Pfam" id="PF02342">
    <property type="entry name" value="TerD"/>
    <property type="match status" value="1"/>
</dbReference>
<dbReference type="SUPFAM" id="SSF81995">
    <property type="entry name" value="beta-sandwich domain of Sec23/24"/>
    <property type="match status" value="1"/>
</dbReference>
<evidence type="ECO:0000256" key="1">
    <source>
        <dbReference type="ARBA" id="ARBA00008775"/>
    </source>
</evidence>
<dbReference type="CDD" id="cd06974">
    <property type="entry name" value="TerD_like"/>
    <property type="match status" value="2"/>
</dbReference>
<evidence type="ECO:0000259" key="3">
    <source>
        <dbReference type="Pfam" id="PF02342"/>
    </source>
</evidence>
<dbReference type="Proteomes" id="UP000182241">
    <property type="component" value="Unassembled WGS sequence"/>
</dbReference>
<comment type="similarity">
    <text evidence="1">Belongs to the CAPAB/TerDEXZ family.</text>
</comment>
<dbReference type="Gene3D" id="2.60.60.30">
    <property type="entry name" value="sav2460 like domains"/>
    <property type="match status" value="2"/>
</dbReference>
<feature type="compositionally biased region" description="Pro residues" evidence="2">
    <location>
        <begin position="180"/>
        <end position="233"/>
    </location>
</feature>